<evidence type="ECO:0000313" key="7">
    <source>
        <dbReference type="Proteomes" id="UP000060630"/>
    </source>
</evidence>
<evidence type="ECO:0000256" key="3">
    <source>
        <dbReference type="ARBA" id="ARBA00022801"/>
    </source>
</evidence>
<feature type="domain" description="VRR-NUC" evidence="5">
    <location>
        <begin position="1"/>
        <end position="124"/>
    </location>
</feature>
<dbReference type="InterPro" id="IPR014883">
    <property type="entry name" value="VRR_NUC"/>
</dbReference>
<proteinExistence type="predicted"/>
<dbReference type="Pfam" id="PF08774">
    <property type="entry name" value="VRR_NUC"/>
    <property type="match status" value="1"/>
</dbReference>
<gene>
    <name evidence="6" type="ORF">WL29_20705</name>
</gene>
<keyword evidence="2" id="KW-0540">Nuclease</keyword>
<name>A0A106QD79_9BURK</name>
<dbReference type="EMBL" id="LPHD01000049">
    <property type="protein sequence ID" value="KWA84341.1"/>
    <property type="molecule type" value="Genomic_DNA"/>
</dbReference>
<comment type="caution">
    <text evidence="6">The sequence shown here is derived from an EMBL/GenBank/DDBJ whole genome shotgun (WGS) entry which is preliminary data.</text>
</comment>
<accession>A0A106QD79</accession>
<evidence type="ECO:0000256" key="4">
    <source>
        <dbReference type="SAM" id="MobiDB-lite"/>
    </source>
</evidence>
<dbReference type="GO" id="GO:0004518">
    <property type="term" value="F:nuclease activity"/>
    <property type="evidence" value="ECO:0007669"/>
    <property type="project" value="UniProtKB-KW"/>
</dbReference>
<dbReference type="Gene3D" id="3.40.1350.10">
    <property type="match status" value="1"/>
</dbReference>
<evidence type="ECO:0000256" key="1">
    <source>
        <dbReference type="ARBA" id="ARBA00001946"/>
    </source>
</evidence>
<reference evidence="6 7" key="1">
    <citation type="submission" date="2015-11" db="EMBL/GenBank/DDBJ databases">
        <title>Expanding the genomic diversity of Burkholderia species for the development of highly accurate diagnostics.</title>
        <authorList>
            <person name="Sahl J."/>
            <person name="Keim P."/>
            <person name="Wagner D."/>
        </authorList>
    </citation>
    <scope>NUCLEOTIDE SEQUENCE [LARGE SCALE GENOMIC DNA]</scope>
    <source>
        <strain evidence="6 7">MSMB2087WGS</strain>
    </source>
</reference>
<organism evidence="6 7">
    <name type="scientific">Burkholderia ubonensis</name>
    <dbReference type="NCBI Taxonomy" id="101571"/>
    <lineage>
        <taxon>Bacteria</taxon>
        <taxon>Pseudomonadati</taxon>
        <taxon>Pseudomonadota</taxon>
        <taxon>Betaproteobacteria</taxon>
        <taxon>Burkholderiales</taxon>
        <taxon>Burkholderiaceae</taxon>
        <taxon>Burkholderia</taxon>
        <taxon>Burkholderia cepacia complex</taxon>
    </lineage>
</organism>
<evidence type="ECO:0000313" key="6">
    <source>
        <dbReference type="EMBL" id="KWA84341.1"/>
    </source>
</evidence>
<dbReference type="SMART" id="SM00990">
    <property type="entry name" value="VRR_NUC"/>
    <property type="match status" value="1"/>
</dbReference>
<feature type="region of interest" description="Disordered" evidence="4">
    <location>
        <begin position="1"/>
        <end position="22"/>
    </location>
</feature>
<keyword evidence="3" id="KW-0378">Hydrolase</keyword>
<protein>
    <recommendedName>
        <fullName evidence="5">VRR-NUC domain-containing protein</fullName>
    </recommendedName>
</protein>
<dbReference type="AlphaFoldDB" id="A0A106QD79"/>
<dbReference type="GO" id="GO:0003676">
    <property type="term" value="F:nucleic acid binding"/>
    <property type="evidence" value="ECO:0007669"/>
    <property type="project" value="InterPro"/>
</dbReference>
<evidence type="ECO:0000259" key="5">
    <source>
        <dbReference type="SMART" id="SM00990"/>
    </source>
</evidence>
<dbReference type="GO" id="GO:0016788">
    <property type="term" value="F:hydrolase activity, acting on ester bonds"/>
    <property type="evidence" value="ECO:0007669"/>
    <property type="project" value="InterPro"/>
</dbReference>
<dbReference type="Proteomes" id="UP000060630">
    <property type="component" value="Unassembled WGS sequence"/>
</dbReference>
<dbReference type="InterPro" id="IPR011856">
    <property type="entry name" value="tRNA_endonuc-like_dom_sf"/>
</dbReference>
<comment type="cofactor">
    <cofactor evidence="1">
        <name>Mg(2+)</name>
        <dbReference type="ChEBI" id="CHEBI:18420"/>
    </cofactor>
</comment>
<evidence type="ECO:0000256" key="2">
    <source>
        <dbReference type="ARBA" id="ARBA00022722"/>
    </source>
</evidence>
<sequence>MKPEDVPKKARPSRARKSEVEGDEQAELIKRFRATYPDIGELLIHVPNGGYRKNAFEGYRLKSQGVRAGVSDLFLPVARGGFFGLWIEFKAAPPNDAAVSDKQQEWVHLMQAQGYAAHICLGVEAAMQVLAEYLALPPTKLSRPRKKAEPVTA</sequence>